<dbReference type="GO" id="GO:0000428">
    <property type="term" value="C:DNA-directed RNA polymerase complex"/>
    <property type="evidence" value="ECO:0007669"/>
    <property type="project" value="UniProtKB-KW"/>
</dbReference>
<dbReference type="PROSITE" id="PS51029">
    <property type="entry name" value="MADF"/>
    <property type="match status" value="1"/>
</dbReference>
<dbReference type="InterPro" id="IPR004210">
    <property type="entry name" value="BESS_motif"/>
</dbReference>
<evidence type="ECO:0000256" key="1">
    <source>
        <dbReference type="PROSITE-ProRule" id="PRU00371"/>
    </source>
</evidence>
<evidence type="ECO:0000259" key="2">
    <source>
        <dbReference type="PROSITE" id="PS51029"/>
    </source>
</evidence>
<sequence>MASKNKRQRLVFSEKLMYSFINDYKESSCLWDIKNPDYKCAEKRRTALATLAAKYDVSEEEAKKKINSLRSTYLQEKKKVEESKRANSGEIYEPSLYWYHELEFLYDVIIPRKTPHPCAYNTSGTPSSPIPEQCHVITRDQSSEVINQEVDQEHLIFEFVPDGNEKTIFAQKLDPSAYVAQGPSLIAGRKLRGRPSKKPSVPQPVHQQHLADQMEVPPPRLLPHDRQCHSPQPLSHIPHEDEFDTFCCSIASQLRTLPPADAIEMQLEIQQLVSRRRLAVLKNQQNLSLFRTWESTDSYHQYHPHNSPMDNVNVQEERGEKIIMGQ</sequence>
<accession>A0A0A9W2D2</accession>
<name>A0A0A9W2D2_LYGHE</name>
<dbReference type="PANTHER" id="PTHR21505">
    <property type="entry name" value="MADF DOMAIN-CONTAINING PROTEIN-RELATED"/>
    <property type="match status" value="1"/>
</dbReference>
<keyword evidence="4" id="KW-0804">Transcription</keyword>
<dbReference type="AlphaFoldDB" id="A0A0A9W2D2"/>
<dbReference type="EMBL" id="GDHC01013965">
    <property type="protein sequence ID" value="JAQ04664.1"/>
    <property type="molecule type" value="Transcribed_RNA"/>
</dbReference>
<dbReference type="GO" id="GO:0005634">
    <property type="term" value="C:nucleus"/>
    <property type="evidence" value="ECO:0007669"/>
    <property type="project" value="UniProtKB-SubCell"/>
</dbReference>
<dbReference type="EMBL" id="GBHO01042028">
    <property type="protein sequence ID" value="JAG01576.1"/>
    <property type="molecule type" value="Transcribed_RNA"/>
</dbReference>
<feature type="domain" description="BESS" evidence="3">
    <location>
        <begin position="240"/>
        <end position="279"/>
    </location>
</feature>
<feature type="domain" description="MADF" evidence="2">
    <location>
        <begin position="19"/>
        <end position="110"/>
    </location>
</feature>
<keyword evidence="1" id="KW-0539">Nucleus</keyword>
<dbReference type="PROSITE" id="PS51031">
    <property type="entry name" value="BESS"/>
    <property type="match status" value="1"/>
</dbReference>
<reference evidence="5" key="3">
    <citation type="journal article" date="2016" name="Gigascience">
        <title>De novo construction of an expanded transcriptome assembly for the western tarnished plant bug, Lygus hesperus.</title>
        <authorList>
            <person name="Tassone E.E."/>
            <person name="Geib S.M."/>
            <person name="Hall B."/>
            <person name="Fabrick J.A."/>
            <person name="Brent C.S."/>
            <person name="Hull J.J."/>
        </authorList>
    </citation>
    <scope>NUCLEOTIDE SEQUENCE</scope>
</reference>
<organism evidence="4">
    <name type="scientific">Lygus hesperus</name>
    <name type="common">Western plant bug</name>
    <dbReference type="NCBI Taxonomy" id="30085"/>
    <lineage>
        <taxon>Eukaryota</taxon>
        <taxon>Metazoa</taxon>
        <taxon>Ecdysozoa</taxon>
        <taxon>Arthropoda</taxon>
        <taxon>Hexapoda</taxon>
        <taxon>Insecta</taxon>
        <taxon>Pterygota</taxon>
        <taxon>Neoptera</taxon>
        <taxon>Paraneoptera</taxon>
        <taxon>Hemiptera</taxon>
        <taxon>Heteroptera</taxon>
        <taxon>Panheteroptera</taxon>
        <taxon>Cimicomorpha</taxon>
        <taxon>Miridae</taxon>
        <taxon>Mirini</taxon>
        <taxon>Lygus</taxon>
    </lineage>
</organism>
<keyword evidence="4" id="KW-0240">DNA-directed RNA polymerase</keyword>
<dbReference type="PANTHER" id="PTHR21505:SF12">
    <property type="entry name" value="MADF DOMAIN-CONTAINING PROTEIN-RELATED"/>
    <property type="match status" value="1"/>
</dbReference>
<dbReference type="Pfam" id="PF10545">
    <property type="entry name" value="MADF_DNA_bdg"/>
    <property type="match status" value="1"/>
</dbReference>
<gene>
    <name evidence="4" type="primary">NRPD1_0</name>
    <name evidence="4" type="ORF">CM83_20968</name>
    <name evidence="5" type="ORF">g.16600</name>
</gene>
<reference evidence="4" key="2">
    <citation type="submission" date="2014-07" db="EMBL/GenBank/DDBJ databases">
        <authorList>
            <person name="Hull J."/>
        </authorList>
    </citation>
    <scope>NUCLEOTIDE SEQUENCE</scope>
</reference>
<proteinExistence type="predicted"/>
<dbReference type="InterPro" id="IPR006578">
    <property type="entry name" value="MADF-dom"/>
</dbReference>
<evidence type="ECO:0000313" key="5">
    <source>
        <dbReference type="EMBL" id="JAQ04664.1"/>
    </source>
</evidence>
<reference evidence="4" key="1">
    <citation type="journal article" date="2014" name="PLoS ONE">
        <title>Transcriptome-Based Identification of ABC Transporters in the Western Tarnished Plant Bug Lygus hesperus.</title>
        <authorList>
            <person name="Hull J.J."/>
            <person name="Chaney K."/>
            <person name="Geib S.M."/>
            <person name="Fabrick J.A."/>
            <person name="Brent C.S."/>
            <person name="Walsh D."/>
            <person name="Lavine L.C."/>
        </authorList>
    </citation>
    <scope>NUCLEOTIDE SEQUENCE</scope>
</reference>
<dbReference type="GO" id="GO:0003677">
    <property type="term" value="F:DNA binding"/>
    <property type="evidence" value="ECO:0007669"/>
    <property type="project" value="InterPro"/>
</dbReference>
<evidence type="ECO:0000259" key="3">
    <source>
        <dbReference type="PROSITE" id="PS51031"/>
    </source>
</evidence>
<protein>
    <submittedName>
        <fullName evidence="4">DNA-directed RNA polymerase D subunit 1</fullName>
    </submittedName>
</protein>
<evidence type="ECO:0000313" key="4">
    <source>
        <dbReference type="EMBL" id="JAG01576.1"/>
    </source>
</evidence>
<comment type="subcellular location">
    <subcellularLocation>
        <location evidence="1">Nucleus</location>
    </subcellularLocation>
</comment>
<dbReference type="SMART" id="SM00595">
    <property type="entry name" value="MADF"/>
    <property type="match status" value="1"/>
</dbReference>